<dbReference type="AlphaFoldDB" id="A0AAV4YRE8"/>
<comment type="similarity">
    <text evidence="1">Belongs to the 'phage' integrase family.</text>
</comment>
<dbReference type="GO" id="GO:0015074">
    <property type="term" value="P:DNA integration"/>
    <property type="evidence" value="ECO:0007669"/>
    <property type="project" value="UniProtKB-KW"/>
</dbReference>
<accession>A0AAV4YRE8</accession>
<name>A0AAV4YRE8_AERCA</name>
<proteinExistence type="inferred from homology"/>
<evidence type="ECO:0000313" key="4">
    <source>
        <dbReference type="Proteomes" id="UP000886939"/>
    </source>
</evidence>
<dbReference type="PANTHER" id="PTHR30629">
    <property type="entry name" value="PROPHAGE INTEGRASE"/>
    <property type="match status" value="1"/>
</dbReference>
<keyword evidence="2" id="KW-0229">DNA integration</keyword>
<sequence length="72" mass="8245">MPCLKNVRDLALDPDVIEAALAHSDKDEVRSAYNRTDYLDRRREMMEWWSKHIEQAASVGSALTWKPSVIAS</sequence>
<dbReference type="PANTHER" id="PTHR30629:SF6">
    <property type="entry name" value="PROPHAGE INTEGRASE INTA-RELATED"/>
    <property type="match status" value="1"/>
</dbReference>
<dbReference type="Proteomes" id="UP000886939">
    <property type="component" value="Unassembled WGS sequence"/>
</dbReference>
<reference evidence="3" key="1">
    <citation type="submission" date="2021-07" db="EMBL/GenBank/DDBJ databases">
        <title>Draft genome sequence of carbapenem-resistant Aeromonas spp. in Japan.</title>
        <authorList>
            <person name="Maehana S."/>
            <person name="Suzuki M."/>
            <person name="Kitasato H."/>
        </authorList>
    </citation>
    <scope>NUCLEOTIDE SEQUENCE</scope>
    <source>
        <strain evidence="3">KAM343</strain>
    </source>
</reference>
<protein>
    <recommendedName>
        <fullName evidence="5">Integrase</fullName>
    </recommendedName>
</protein>
<dbReference type="InterPro" id="IPR050808">
    <property type="entry name" value="Phage_Integrase"/>
</dbReference>
<gene>
    <name evidence="3" type="ORF">KAM343_44830</name>
</gene>
<organism evidence="3 4">
    <name type="scientific">Aeromonas caviae</name>
    <name type="common">Aeromonas punctata</name>
    <dbReference type="NCBI Taxonomy" id="648"/>
    <lineage>
        <taxon>Bacteria</taxon>
        <taxon>Pseudomonadati</taxon>
        <taxon>Pseudomonadota</taxon>
        <taxon>Gammaproteobacteria</taxon>
        <taxon>Aeromonadales</taxon>
        <taxon>Aeromonadaceae</taxon>
        <taxon>Aeromonas</taxon>
    </lineage>
</organism>
<dbReference type="EMBL" id="BPNI01000296">
    <property type="protein sequence ID" value="GJA43687.1"/>
    <property type="molecule type" value="Genomic_DNA"/>
</dbReference>
<evidence type="ECO:0000256" key="1">
    <source>
        <dbReference type="ARBA" id="ARBA00008857"/>
    </source>
</evidence>
<evidence type="ECO:0000256" key="2">
    <source>
        <dbReference type="ARBA" id="ARBA00022908"/>
    </source>
</evidence>
<evidence type="ECO:0000313" key="3">
    <source>
        <dbReference type="EMBL" id="GJA43687.1"/>
    </source>
</evidence>
<evidence type="ECO:0008006" key="5">
    <source>
        <dbReference type="Google" id="ProtNLM"/>
    </source>
</evidence>
<comment type="caution">
    <text evidence="3">The sequence shown here is derived from an EMBL/GenBank/DDBJ whole genome shotgun (WGS) entry which is preliminary data.</text>
</comment>